<proteinExistence type="predicted"/>
<keyword evidence="1" id="KW-0732">Signal</keyword>
<keyword evidence="3" id="KW-1185">Reference proteome</keyword>
<evidence type="ECO:0000313" key="3">
    <source>
        <dbReference type="Proteomes" id="UP000253209"/>
    </source>
</evidence>
<feature type="chain" id="PRO_5016570949" description="MalT-like TPR region domain-containing protein" evidence="1">
    <location>
        <begin position="20"/>
        <end position="231"/>
    </location>
</feature>
<feature type="signal peptide" evidence="1">
    <location>
        <begin position="1"/>
        <end position="19"/>
    </location>
</feature>
<protein>
    <recommendedName>
        <fullName evidence="4">MalT-like TPR region domain-containing protein</fullName>
    </recommendedName>
</protein>
<dbReference type="Proteomes" id="UP000253209">
    <property type="component" value="Unassembled WGS sequence"/>
</dbReference>
<evidence type="ECO:0008006" key="4">
    <source>
        <dbReference type="Google" id="ProtNLM"/>
    </source>
</evidence>
<dbReference type="OrthoDB" id="789253at2"/>
<reference evidence="2 3" key="1">
    <citation type="submission" date="2018-05" db="EMBL/GenBank/DDBJ databases">
        <title>Mucilaginibacter hurinus sp. nov., isolated from briquette warehouse soil.</title>
        <authorList>
            <person name="Choi L."/>
        </authorList>
    </citation>
    <scope>NUCLEOTIDE SEQUENCE [LARGE SCALE GENOMIC DNA]</scope>
    <source>
        <strain evidence="2 3">ZR32</strain>
    </source>
</reference>
<evidence type="ECO:0000256" key="1">
    <source>
        <dbReference type="SAM" id="SignalP"/>
    </source>
</evidence>
<gene>
    <name evidence="2" type="ORF">DJ568_04490</name>
</gene>
<dbReference type="AlphaFoldDB" id="A0A367GRD0"/>
<dbReference type="Gene3D" id="1.25.40.10">
    <property type="entry name" value="Tetratricopeptide repeat domain"/>
    <property type="match status" value="1"/>
</dbReference>
<accession>A0A367GRD0</accession>
<evidence type="ECO:0000313" key="2">
    <source>
        <dbReference type="EMBL" id="RCH56012.1"/>
    </source>
</evidence>
<organism evidence="2 3">
    <name type="scientific">Mucilaginibacter hurinus</name>
    <dbReference type="NCBI Taxonomy" id="2201324"/>
    <lineage>
        <taxon>Bacteria</taxon>
        <taxon>Pseudomonadati</taxon>
        <taxon>Bacteroidota</taxon>
        <taxon>Sphingobacteriia</taxon>
        <taxon>Sphingobacteriales</taxon>
        <taxon>Sphingobacteriaceae</taxon>
        <taxon>Mucilaginibacter</taxon>
    </lineage>
</organism>
<dbReference type="EMBL" id="QGDC01000002">
    <property type="protein sequence ID" value="RCH56012.1"/>
    <property type="molecule type" value="Genomic_DNA"/>
</dbReference>
<sequence>MKKLLSFLVVTLVTTSALADKLDSLRQQLKITSNDSLKAPIYASMAAEYMHYDTVTNRVKKLVYQNEAIINSYQSLRLYSKYNDTTGMRVSFDNLGKVYHAQQRYSQAKWFVLQSNNLSRLKNDVPNIIASLLKLAAIKTDIQEYKLAKQDLDEAKVLSENHKVAGTKAIVKKTYTSLQRKMAKKAGSDALSRKSKKMDSNGMARTNFQKKKSTVIKKTVPADTTKKLAAI</sequence>
<name>A0A367GRD0_9SPHI</name>
<comment type="caution">
    <text evidence="2">The sequence shown here is derived from an EMBL/GenBank/DDBJ whole genome shotgun (WGS) entry which is preliminary data.</text>
</comment>
<dbReference type="SUPFAM" id="SSF48452">
    <property type="entry name" value="TPR-like"/>
    <property type="match status" value="1"/>
</dbReference>
<dbReference type="InterPro" id="IPR011990">
    <property type="entry name" value="TPR-like_helical_dom_sf"/>
</dbReference>
<dbReference type="RefSeq" id="WP_114004049.1">
    <property type="nucleotide sequence ID" value="NZ_QGDC01000002.1"/>
</dbReference>